<dbReference type="GO" id="GO:0016020">
    <property type="term" value="C:membrane"/>
    <property type="evidence" value="ECO:0007669"/>
    <property type="project" value="InterPro"/>
</dbReference>
<evidence type="ECO:0000256" key="8">
    <source>
        <dbReference type="ARBA" id="ARBA00023012"/>
    </source>
</evidence>
<evidence type="ECO:0000256" key="9">
    <source>
        <dbReference type="SAM" id="Phobius"/>
    </source>
</evidence>
<dbReference type="EC" id="2.7.13.3" evidence="2"/>
<sequence length="366" mass="38414">MTRNGGGWLTRSPAPPWALALLTALMTVVALSNHELPGWALTGTLLAPLTAVALLGTYPLISLSVCVTASMATALALGDAVPVWSAALSAALGVISLLAGRRMSRPAPALAVLAAGAALAIPLALIAEDAWITGLLLLVMTVALPWVLGRSIRQQAELVATTAERTRLQERTRIAHDMHDTLGHELSLMALRAGALEIAPDLEDRHRMAAADLRAGAEAATERLAEILGVLHDGEPASLQPASERIDDLVDRATQAGMAASLEWRGRRQLPPMVDRAAHRIVQEGLTNAMKHAAGTAVRVRLETADAMTLLTVTNPLLPGSRPGAGGRAGLVGLQERVRLVGGTLQAGPHDHVFEIVATLPHTRES</sequence>
<dbReference type="GO" id="GO:0046983">
    <property type="term" value="F:protein dimerization activity"/>
    <property type="evidence" value="ECO:0007669"/>
    <property type="project" value="InterPro"/>
</dbReference>
<keyword evidence="8" id="KW-0902">Two-component regulatory system</keyword>
<dbReference type="EMBL" id="JADBEB010000001">
    <property type="protein sequence ID" value="MBE1490431.1"/>
    <property type="molecule type" value="Genomic_DNA"/>
</dbReference>
<dbReference type="PANTHER" id="PTHR24421:SF10">
    <property type="entry name" value="NITRATE_NITRITE SENSOR PROTEIN NARQ"/>
    <property type="match status" value="1"/>
</dbReference>
<keyword evidence="7" id="KW-0067">ATP-binding</keyword>
<evidence type="ECO:0000256" key="1">
    <source>
        <dbReference type="ARBA" id="ARBA00000085"/>
    </source>
</evidence>
<dbReference type="SUPFAM" id="SSF55874">
    <property type="entry name" value="ATPase domain of HSP90 chaperone/DNA topoisomerase II/histidine kinase"/>
    <property type="match status" value="1"/>
</dbReference>
<comment type="caution">
    <text evidence="11">The sequence shown here is derived from an EMBL/GenBank/DDBJ whole genome shotgun (WGS) entry which is preliminary data.</text>
</comment>
<feature type="transmembrane region" description="Helical" evidence="9">
    <location>
        <begin position="39"/>
        <end position="61"/>
    </location>
</feature>
<evidence type="ECO:0000259" key="10">
    <source>
        <dbReference type="Pfam" id="PF07730"/>
    </source>
</evidence>
<protein>
    <recommendedName>
        <fullName evidence="2">histidine kinase</fullName>
        <ecNumber evidence="2">2.7.13.3</ecNumber>
    </recommendedName>
</protein>
<evidence type="ECO:0000256" key="5">
    <source>
        <dbReference type="ARBA" id="ARBA00022741"/>
    </source>
</evidence>
<keyword evidence="3" id="KW-0597">Phosphoprotein</keyword>
<evidence type="ECO:0000256" key="4">
    <source>
        <dbReference type="ARBA" id="ARBA00022679"/>
    </source>
</evidence>
<dbReference type="PANTHER" id="PTHR24421">
    <property type="entry name" value="NITRATE/NITRITE SENSOR PROTEIN NARX-RELATED"/>
    <property type="match status" value="1"/>
</dbReference>
<feature type="domain" description="Signal transduction histidine kinase subgroup 3 dimerisation and phosphoacceptor" evidence="10">
    <location>
        <begin position="170"/>
        <end position="233"/>
    </location>
</feature>
<keyword evidence="5" id="KW-0547">Nucleotide-binding</keyword>
<keyword evidence="4" id="KW-0808">Transferase</keyword>
<evidence type="ECO:0000313" key="11">
    <source>
        <dbReference type="EMBL" id="MBE1490431.1"/>
    </source>
</evidence>
<dbReference type="CDD" id="cd16917">
    <property type="entry name" value="HATPase_UhpB-NarQ-NarX-like"/>
    <property type="match status" value="1"/>
</dbReference>
<keyword evidence="6 11" id="KW-0418">Kinase</keyword>
<keyword evidence="9" id="KW-1133">Transmembrane helix</keyword>
<feature type="transmembrane region" description="Helical" evidence="9">
    <location>
        <begin position="81"/>
        <end position="100"/>
    </location>
</feature>
<dbReference type="Pfam" id="PF07730">
    <property type="entry name" value="HisKA_3"/>
    <property type="match status" value="1"/>
</dbReference>
<keyword evidence="9" id="KW-0472">Membrane</keyword>
<evidence type="ECO:0000256" key="6">
    <source>
        <dbReference type="ARBA" id="ARBA00022777"/>
    </source>
</evidence>
<name>A0A927MC61_9ACTN</name>
<dbReference type="Gene3D" id="1.20.5.1930">
    <property type="match status" value="1"/>
</dbReference>
<dbReference type="InterPro" id="IPR036890">
    <property type="entry name" value="HATPase_C_sf"/>
</dbReference>
<dbReference type="GO" id="GO:0000155">
    <property type="term" value="F:phosphorelay sensor kinase activity"/>
    <property type="evidence" value="ECO:0007669"/>
    <property type="project" value="InterPro"/>
</dbReference>
<dbReference type="GO" id="GO:0005524">
    <property type="term" value="F:ATP binding"/>
    <property type="evidence" value="ECO:0007669"/>
    <property type="project" value="UniProtKB-KW"/>
</dbReference>
<dbReference type="InterPro" id="IPR050482">
    <property type="entry name" value="Sensor_HK_TwoCompSys"/>
</dbReference>
<feature type="transmembrane region" description="Helical" evidence="9">
    <location>
        <begin position="14"/>
        <end position="32"/>
    </location>
</feature>
<evidence type="ECO:0000256" key="3">
    <source>
        <dbReference type="ARBA" id="ARBA00022553"/>
    </source>
</evidence>
<evidence type="ECO:0000256" key="2">
    <source>
        <dbReference type="ARBA" id="ARBA00012438"/>
    </source>
</evidence>
<dbReference type="Gene3D" id="3.30.565.10">
    <property type="entry name" value="Histidine kinase-like ATPase, C-terminal domain"/>
    <property type="match status" value="1"/>
</dbReference>
<feature type="transmembrane region" description="Helical" evidence="9">
    <location>
        <begin position="107"/>
        <end position="125"/>
    </location>
</feature>
<evidence type="ECO:0000313" key="12">
    <source>
        <dbReference type="Proteomes" id="UP000649753"/>
    </source>
</evidence>
<gene>
    <name evidence="11" type="ORF">H4W31_006069</name>
</gene>
<keyword evidence="9" id="KW-0812">Transmembrane</keyword>
<dbReference type="AlphaFoldDB" id="A0A927MC61"/>
<organism evidence="11 12">
    <name type="scientific">Plantactinospora soyae</name>
    <dbReference type="NCBI Taxonomy" id="1544732"/>
    <lineage>
        <taxon>Bacteria</taxon>
        <taxon>Bacillati</taxon>
        <taxon>Actinomycetota</taxon>
        <taxon>Actinomycetes</taxon>
        <taxon>Micromonosporales</taxon>
        <taxon>Micromonosporaceae</taxon>
        <taxon>Plantactinospora</taxon>
    </lineage>
</organism>
<proteinExistence type="predicted"/>
<comment type="catalytic activity">
    <reaction evidence="1">
        <text>ATP + protein L-histidine = ADP + protein N-phospho-L-histidine.</text>
        <dbReference type="EC" id="2.7.13.3"/>
    </reaction>
</comment>
<feature type="transmembrane region" description="Helical" evidence="9">
    <location>
        <begin position="131"/>
        <end position="148"/>
    </location>
</feature>
<evidence type="ECO:0000256" key="7">
    <source>
        <dbReference type="ARBA" id="ARBA00022840"/>
    </source>
</evidence>
<keyword evidence="12" id="KW-1185">Reference proteome</keyword>
<dbReference type="InterPro" id="IPR011712">
    <property type="entry name" value="Sig_transdc_His_kin_sub3_dim/P"/>
</dbReference>
<dbReference type="RefSeq" id="WP_192769721.1">
    <property type="nucleotide sequence ID" value="NZ_JADBEB010000001.1"/>
</dbReference>
<reference evidence="11" key="1">
    <citation type="submission" date="2020-10" db="EMBL/GenBank/DDBJ databases">
        <title>Sequencing the genomes of 1000 actinobacteria strains.</title>
        <authorList>
            <person name="Klenk H.-P."/>
        </authorList>
    </citation>
    <scope>NUCLEOTIDE SEQUENCE</scope>
    <source>
        <strain evidence="11">DSM 46832</strain>
    </source>
</reference>
<accession>A0A927MC61</accession>
<dbReference type="Proteomes" id="UP000649753">
    <property type="component" value="Unassembled WGS sequence"/>
</dbReference>